<organism evidence="1 2">
    <name type="scientific">Caproicibacter fermentans</name>
    <dbReference type="NCBI Taxonomy" id="2576756"/>
    <lineage>
        <taxon>Bacteria</taxon>
        <taxon>Bacillati</taxon>
        <taxon>Bacillota</taxon>
        <taxon>Clostridia</taxon>
        <taxon>Eubacteriales</taxon>
        <taxon>Acutalibacteraceae</taxon>
        <taxon>Caproicibacter</taxon>
    </lineage>
</organism>
<evidence type="ECO:0000313" key="1">
    <source>
        <dbReference type="EMBL" id="MVB12311.1"/>
    </source>
</evidence>
<evidence type="ECO:0000313" key="2">
    <source>
        <dbReference type="Proteomes" id="UP000469440"/>
    </source>
</evidence>
<accession>A0A6N8I2F9</accession>
<comment type="caution">
    <text evidence="1">The sequence shown here is derived from an EMBL/GenBank/DDBJ whole genome shotgun (WGS) entry which is preliminary data.</text>
</comment>
<dbReference type="AlphaFoldDB" id="A0A6N8I2F9"/>
<protein>
    <submittedName>
        <fullName evidence="1">Uncharacterized protein</fullName>
    </submittedName>
</protein>
<sequence length="55" mass="6991">MRIPLTFFNREVLKFVVEHWQLLGYYRFENLSSKICILFATYQWYYLRNFLCMER</sequence>
<reference evidence="1 2" key="1">
    <citation type="submission" date="2019-09" db="EMBL/GenBank/DDBJ databases">
        <title>Genome sequence of Clostridium sp. EA1.</title>
        <authorList>
            <person name="Poehlein A."/>
            <person name="Bengelsdorf F.R."/>
            <person name="Daniel R."/>
        </authorList>
    </citation>
    <scope>NUCLEOTIDE SEQUENCE [LARGE SCALE GENOMIC DNA]</scope>
    <source>
        <strain evidence="1 2">EA1</strain>
    </source>
</reference>
<dbReference type="Proteomes" id="UP000469440">
    <property type="component" value="Unassembled WGS sequence"/>
</dbReference>
<gene>
    <name evidence="1" type="ORF">CAFE_30440</name>
</gene>
<keyword evidence="2" id="KW-1185">Reference proteome</keyword>
<dbReference type="EMBL" id="VWXL01000086">
    <property type="protein sequence ID" value="MVB12311.1"/>
    <property type="molecule type" value="Genomic_DNA"/>
</dbReference>
<proteinExistence type="predicted"/>
<name>A0A6N8I2F9_9FIRM</name>